<evidence type="ECO:0000256" key="2">
    <source>
        <dbReference type="SAM" id="Phobius"/>
    </source>
</evidence>
<name>A0A1Y2HHM3_9FUNG</name>
<dbReference type="InterPro" id="IPR053874">
    <property type="entry name" value="CATSPERG_Ig-like"/>
</dbReference>
<feature type="domain" description="CATSPERG Ig-like" evidence="4">
    <location>
        <begin position="638"/>
        <end position="729"/>
    </location>
</feature>
<dbReference type="OrthoDB" id="9949093at2759"/>
<dbReference type="STRING" id="765915.A0A1Y2HHM3"/>
<feature type="domain" description="CATSPERG C-terminal" evidence="3">
    <location>
        <begin position="760"/>
        <end position="913"/>
    </location>
</feature>
<feature type="compositionally biased region" description="Low complexity" evidence="1">
    <location>
        <begin position="1014"/>
        <end position="1039"/>
    </location>
</feature>
<evidence type="ECO:0000256" key="1">
    <source>
        <dbReference type="SAM" id="MobiDB-lite"/>
    </source>
</evidence>
<proteinExistence type="predicted"/>
<evidence type="ECO:0000313" key="5">
    <source>
        <dbReference type="EMBL" id="ORZ33193.1"/>
    </source>
</evidence>
<dbReference type="GO" id="GO:0031514">
    <property type="term" value="C:motile cilium"/>
    <property type="evidence" value="ECO:0007669"/>
    <property type="project" value="TreeGrafter"/>
</dbReference>
<keyword evidence="2" id="KW-0812">Transmembrane</keyword>
<feature type="compositionally biased region" description="Low complexity" evidence="1">
    <location>
        <begin position="984"/>
        <end position="995"/>
    </location>
</feature>
<evidence type="ECO:0000313" key="6">
    <source>
        <dbReference type="Proteomes" id="UP000193411"/>
    </source>
</evidence>
<feature type="transmembrane region" description="Helical" evidence="2">
    <location>
        <begin position="900"/>
        <end position="920"/>
    </location>
</feature>
<evidence type="ECO:0000259" key="3">
    <source>
        <dbReference type="Pfam" id="PF22846"/>
    </source>
</evidence>
<dbReference type="InterPro" id="IPR053873">
    <property type="entry name" value="CATSPERG_C"/>
</dbReference>
<dbReference type="EMBL" id="MCFL01000038">
    <property type="protein sequence ID" value="ORZ33193.1"/>
    <property type="molecule type" value="Genomic_DNA"/>
</dbReference>
<dbReference type="PANTHER" id="PTHR14327">
    <property type="entry name" value="CATION CHANNEL SPERM-ASSOCIATED PROTEIN SUBUNIT GAMMA"/>
    <property type="match status" value="1"/>
</dbReference>
<evidence type="ECO:0000259" key="4">
    <source>
        <dbReference type="Pfam" id="PF22851"/>
    </source>
</evidence>
<dbReference type="Proteomes" id="UP000193411">
    <property type="component" value="Unassembled WGS sequence"/>
</dbReference>
<dbReference type="AlphaFoldDB" id="A0A1Y2HHM3"/>
<dbReference type="InterPro" id="IPR028246">
    <property type="entry name" value="CATSPERG"/>
</dbReference>
<gene>
    <name evidence="5" type="ORF">BCR44DRAFT_1438922</name>
</gene>
<comment type="caution">
    <text evidence="5">The sequence shown here is derived from an EMBL/GenBank/DDBJ whole genome shotgun (WGS) entry which is preliminary data.</text>
</comment>
<protein>
    <submittedName>
        <fullName evidence="5">Uncharacterized protein</fullName>
    </submittedName>
</protein>
<organism evidence="5 6">
    <name type="scientific">Catenaria anguillulae PL171</name>
    <dbReference type="NCBI Taxonomy" id="765915"/>
    <lineage>
        <taxon>Eukaryota</taxon>
        <taxon>Fungi</taxon>
        <taxon>Fungi incertae sedis</taxon>
        <taxon>Blastocladiomycota</taxon>
        <taxon>Blastocladiomycetes</taxon>
        <taxon>Blastocladiales</taxon>
        <taxon>Catenariaceae</taxon>
        <taxon>Catenaria</taxon>
    </lineage>
</organism>
<dbReference type="Pfam" id="PF22851">
    <property type="entry name" value="CATSPERG_Ig-like"/>
    <property type="match status" value="1"/>
</dbReference>
<sequence>MHSQSCLAAHVGVRLRDFERPSQLTTRPLQERPKAFRALLVRIVATCAFTLALFTQTVNCVPYAPRYSWSITVRGQPVSSAALIHPVVAPGTNFSVILSISHTTSQSQCAGCARDLHAVGGYPTLSFTNSIIRPLQDMTDPVTVRKLFSPTTCTWIIPCQSSSTISSRGGRGLANLLIRPSTLLPSYLAVANFNVAQPLTIKVSALFSIDPATGLPTSKLGTLSAVPAPPSLPATPSQGLLGDDSGILGGSHVVFTTNAFWTSAKLTPQWSEAVNAAPLVCTGATGMVVNDLEELAGGRQIVFATTKGLVVYNATSNTMSIALSECIVQLAVSSGIDPVVGTCPLAIMSSSYRLWTIDPVTGVVARITSSSGQSLYEFLGTINYQIISSDISNMRCGDVAALYLRSGTYYVATLTSGVWSVRFKFPASVPICTATPQLFNDSSVVQYPTAFTVTTTGSRALTLTGLMYSKAPSNDLYIYGSALFYSPDNGNSQFLVENAPGSTMISTFATSATSYGYMYLFTDGTMFGGLAPFPATFPLGTAPPSTVSLDFDAVGQPYTLQWTSSGLVRTNIDWAAQWDAGVLSAAVSPATSGVQPTCSYGSIRVQGTMDPRFTRTALPVSRFGPLDSGVLAIGVDVRLPSAIYLDYSQSYSFTVDLAPVSASDPLSALMIAVQVSDPDLVQVTSDRIELVSQYRVVYRITVRDRGVYGKQRAPGVDLSPVTVTISVINGEPCPLSTVGPLVVYIGCAPGQMCVNPDPNPTFSLIDTVTGTATPFANPITLSVVGGGPRASGVAGISTFSASDLSTINEITWSPNFDTDLPRLSDGRYVYPTAQGVNISWVCLSGSPCSGIVPTFPDPPEYMFRVMATTANVSTGLSYCTLDTSYPTRLYGLALDLTTSLLATGLTLLITLLLVVASAAWQKHLQTKGLMQVNPILEFDAMGVARMPLEGASGIGGEFSLSKPPSRTGLGGPGSQQQLVGILKSSGGSTSQPGSRPGSGGSQRALLLPSGGGAQDSSAAATGRDGQQQLQQQQQPVPVQALLRNRPAILEEEDSAAI</sequence>
<keyword evidence="2" id="KW-1133">Transmembrane helix</keyword>
<dbReference type="Pfam" id="PF22846">
    <property type="entry name" value="CATSPERG_C"/>
    <property type="match status" value="1"/>
</dbReference>
<feature type="region of interest" description="Disordered" evidence="1">
    <location>
        <begin position="955"/>
        <end position="1057"/>
    </location>
</feature>
<accession>A0A1Y2HHM3</accession>
<reference evidence="5 6" key="1">
    <citation type="submission" date="2016-07" db="EMBL/GenBank/DDBJ databases">
        <title>Pervasive Adenine N6-methylation of Active Genes in Fungi.</title>
        <authorList>
            <consortium name="DOE Joint Genome Institute"/>
            <person name="Mondo S.J."/>
            <person name="Dannebaum R.O."/>
            <person name="Kuo R.C."/>
            <person name="Labutti K."/>
            <person name="Haridas S."/>
            <person name="Kuo A."/>
            <person name="Salamov A."/>
            <person name="Ahrendt S.R."/>
            <person name="Lipzen A."/>
            <person name="Sullivan W."/>
            <person name="Andreopoulos W.B."/>
            <person name="Clum A."/>
            <person name="Lindquist E."/>
            <person name="Daum C."/>
            <person name="Ramamoorthy G.K."/>
            <person name="Gryganskyi A."/>
            <person name="Culley D."/>
            <person name="Magnuson J.K."/>
            <person name="James T.Y."/>
            <person name="O'Malley M.A."/>
            <person name="Stajich J.E."/>
            <person name="Spatafora J.W."/>
            <person name="Visel A."/>
            <person name="Grigoriev I.V."/>
        </authorList>
    </citation>
    <scope>NUCLEOTIDE SEQUENCE [LARGE SCALE GENOMIC DNA]</scope>
    <source>
        <strain evidence="5 6">PL171</strain>
    </source>
</reference>
<dbReference type="PANTHER" id="PTHR14327:SF1">
    <property type="entry name" value="CATION CHANNEL SPERM-ASSOCIATED AUXILIARY SUBUNIT GAMMA"/>
    <property type="match status" value="1"/>
</dbReference>
<keyword evidence="2" id="KW-0472">Membrane</keyword>
<dbReference type="GO" id="GO:0036128">
    <property type="term" value="C:CatSper complex"/>
    <property type="evidence" value="ECO:0007669"/>
    <property type="project" value="InterPro"/>
</dbReference>
<keyword evidence="6" id="KW-1185">Reference proteome</keyword>